<dbReference type="Proteomes" id="UP000830671">
    <property type="component" value="Chromosome 2"/>
</dbReference>
<dbReference type="AlphaFoldDB" id="A0A9Q8SH62"/>
<gene>
    <name evidence="12" type="ORF">CLUP02_02509</name>
</gene>
<evidence type="ECO:0000256" key="10">
    <source>
        <dbReference type="RuleBase" id="RU361208"/>
    </source>
</evidence>
<keyword evidence="9 10" id="KW-0624">Polysaccharide degradation</keyword>
<dbReference type="InterPro" id="IPR009939">
    <property type="entry name" value="Chitosanase_fungal"/>
</dbReference>
<organism evidence="12 13">
    <name type="scientific">Colletotrichum lupini</name>
    <dbReference type="NCBI Taxonomy" id="145971"/>
    <lineage>
        <taxon>Eukaryota</taxon>
        <taxon>Fungi</taxon>
        <taxon>Dikarya</taxon>
        <taxon>Ascomycota</taxon>
        <taxon>Pezizomycotina</taxon>
        <taxon>Sordariomycetes</taxon>
        <taxon>Hypocreomycetidae</taxon>
        <taxon>Glomerellales</taxon>
        <taxon>Glomerellaceae</taxon>
        <taxon>Colletotrichum</taxon>
        <taxon>Colletotrichum acutatum species complex</taxon>
    </lineage>
</organism>
<evidence type="ECO:0000256" key="7">
    <source>
        <dbReference type="ARBA" id="ARBA00023277"/>
    </source>
</evidence>
<dbReference type="Pfam" id="PF07335">
    <property type="entry name" value="Glyco_hydro_75"/>
    <property type="match status" value="1"/>
</dbReference>
<proteinExistence type="inferred from homology"/>
<dbReference type="PANTHER" id="PTHR42061">
    <property type="entry name" value="ENDO-CHITOSANASE"/>
    <property type="match status" value="1"/>
</dbReference>
<evidence type="ECO:0000256" key="6">
    <source>
        <dbReference type="ARBA" id="ARBA00022801"/>
    </source>
</evidence>
<feature type="transmembrane region" description="Helical" evidence="11">
    <location>
        <begin position="158"/>
        <end position="178"/>
    </location>
</feature>
<reference evidence="12" key="1">
    <citation type="journal article" date="2021" name="Mol. Plant Microbe Interact.">
        <title>Complete Genome Sequence of the Plant-Pathogenic Fungus Colletotrichum lupini.</title>
        <authorList>
            <person name="Baroncelli R."/>
            <person name="Pensec F."/>
            <person name="Da Lio D."/>
            <person name="Boufleur T."/>
            <person name="Vicente I."/>
            <person name="Sarrocco S."/>
            <person name="Picot A."/>
            <person name="Baraldi E."/>
            <person name="Sukno S."/>
            <person name="Thon M."/>
            <person name="Le Floch G."/>
        </authorList>
    </citation>
    <scope>NUCLEOTIDE SEQUENCE</scope>
    <source>
        <strain evidence="12">IMI 504893</strain>
    </source>
</reference>
<evidence type="ECO:0000256" key="8">
    <source>
        <dbReference type="ARBA" id="ARBA00023295"/>
    </source>
</evidence>
<evidence type="ECO:0000256" key="11">
    <source>
        <dbReference type="SAM" id="Phobius"/>
    </source>
</evidence>
<sequence>MALVAATINTVDFATTRPSNTFGLSPSNRPVEPYFTQRSTAIPNKAIRSGPDSRSQSYCASFPWVAERLSHTDQTWLRTMNPSIFNRVLLPGCQSRVIPSLLLSAPVKTLETWPRAPSVLVTPWITWRPKRDSLLTIPCPDPSIPSHLIHFSSGSSAAIIKVIMVSLGGVFLLFMFLATQALTRDIPSNVKDFYGFVRGRNKCHHTLASGFHSSEGGSGDFSYCGDYLDDYKIIYLQGKNGELANMDVDCDGERAGGDGRCGSSTDTQSETTFRDQLRSYGTGRRDLNASVHTYVVFGNEGTKSGWPTFSPEKHGVKPLSVIAVVCNDKLLYGIWGDTNGDDGPQAMVGEASISLATACYGNSINGNSGHDDNDVLYIAFTGDDAVPGASGANWTASNYEDFQSSISDLGNKLIERVGSGGNGRPLGDQWMLFSAISFAIIVLLFKIHSGR</sequence>
<dbReference type="EMBL" id="CP019474">
    <property type="protein sequence ID" value="UQC77043.1"/>
    <property type="molecule type" value="Genomic_DNA"/>
</dbReference>
<comment type="similarity">
    <text evidence="3 10">Belongs to the glycosyl hydrolase 75 family.</text>
</comment>
<keyword evidence="11" id="KW-0812">Transmembrane</keyword>
<evidence type="ECO:0000256" key="5">
    <source>
        <dbReference type="ARBA" id="ARBA00022729"/>
    </source>
</evidence>
<keyword evidence="11" id="KW-1133">Transmembrane helix</keyword>
<keyword evidence="6 10" id="KW-0378">Hydrolase</keyword>
<dbReference type="EC" id="3.2.1.132" evidence="10"/>
<name>A0A9Q8SH62_9PEZI</name>
<evidence type="ECO:0000256" key="4">
    <source>
        <dbReference type="ARBA" id="ARBA00022525"/>
    </source>
</evidence>
<dbReference type="RefSeq" id="XP_049138684.1">
    <property type="nucleotide sequence ID" value="XM_049281541.1"/>
</dbReference>
<comment type="function">
    <text evidence="10">Chitosanase catalyzing the endo-type cleavage of chitosan, the deacylated form of chitin. Chitosanase may be crucial in the degradation of the deacetylated portion of chitin in the fungal cell wall.</text>
</comment>
<comment type="catalytic activity">
    <reaction evidence="1 10">
        <text>Endohydrolysis of beta-(1-&gt;4)-linkages between D-glucosamine residues in a partly acetylated chitosan.</text>
        <dbReference type="EC" id="3.2.1.132"/>
    </reaction>
</comment>
<dbReference type="KEGG" id="clup:CLUP02_02509"/>
<keyword evidence="7" id="KW-0119">Carbohydrate metabolism</keyword>
<keyword evidence="11" id="KW-0472">Membrane</keyword>
<dbReference type="GO" id="GO:0000272">
    <property type="term" value="P:polysaccharide catabolic process"/>
    <property type="evidence" value="ECO:0007669"/>
    <property type="project" value="UniProtKB-KW"/>
</dbReference>
<comment type="subcellular location">
    <subcellularLocation>
        <location evidence="2 10">Secreted</location>
    </subcellularLocation>
</comment>
<feature type="transmembrane region" description="Helical" evidence="11">
    <location>
        <begin position="430"/>
        <end position="447"/>
    </location>
</feature>
<accession>A0A9Q8SH62</accession>
<evidence type="ECO:0000256" key="3">
    <source>
        <dbReference type="ARBA" id="ARBA00007799"/>
    </source>
</evidence>
<evidence type="ECO:0000313" key="12">
    <source>
        <dbReference type="EMBL" id="UQC77043.1"/>
    </source>
</evidence>
<keyword evidence="8 10" id="KW-0326">Glycosidase</keyword>
<dbReference type="GO" id="GO:0016977">
    <property type="term" value="F:chitosanase activity"/>
    <property type="evidence" value="ECO:0007669"/>
    <property type="project" value="UniProtKB-EC"/>
</dbReference>
<protein>
    <recommendedName>
        <fullName evidence="10">Endo-chitosanase</fullName>
        <ecNumber evidence="10">3.2.1.132</ecNumber>
    </recommendedName>
</protein>
<keyword evidence="4" id="KW-0964">Secreted</keyword>
<evidence type="ECO:0000256" key="9">
    <source>
        <dbReference type="ARBA" id="ARBA00023326"/>
    </source>
</evidence>
<evidence type="ECO:0000256" key="1">
    <source>
        <dbReference type="ARBA" id="ARBA00000405"/>
    </source>
</evidence>
<evidence type="ECO:0000313" key="13">
    <source>
        <dbReference type="Proteomes" id="UP000830671"/>
    </source>
</evidence>
<dbReference type="GO" id="GO:0005576">
    <property type="term" value="C:extracellular region"/>
    <property type="evidence" value="ECO:0007669"/>
    <property type="project" value="UniProtKB-SubCell"/>
</dbReference>
<evidence type="ECO:0000256" key="2">
    <source>
        <dbReference type="ARBA" id="ARBA00004613"/>
    </source>
</evidence>
<dbReference type="GeneID" id="73336551"/>
<keyword evidence="13" id="KW-1185">Reference proteome</keyword>
<keyword evidence="5" id="KW-0732">Signal</keyword>
<dbReference type="PANTHER" id="PTHR42061:SF6">
    <property type="entry name" value="ENDO-CHITOSANASE"/>
    <property type="match status" value="1"/>
</dbReference>